<dbReference type="GO" id="GO:0005886">
    <property type="term" value="C:plasma membrane"/>
    <property type="evidence" value="ECO:0007669"/>
    <property type="project" value="UniProtKB-SubCell"/>
</dbReference>
<keyword evidence="2" id="KW-0472">Membrane</keyword>
<dbReference type="InterPro" id="IPR016187">
    <property type="entry name" value="CTDL_fold"/>
</dbReference>
<keyword evidence="2" id="KW-1133">Transmembrane helix</keyword>
<protein>
    <recommendedName>
        <fullName evidence="4">C-type lectin domain-containing protein</fullName>
    </recommendedName>
</protein>
<dbReference type="InterPro" id="IPR001304">
    <property type="entry name" value="C-type_lectin-like"/>
</dbReference>
<feature type="signal peptide" evidence="3">
    <location>
        <begin position="1"/>
        <end position="23"/>
    </location>
</feature>
<feature type="transmembrane region" description="Helical" evidence="2">
    <location>
        <begin position="72"/>
        <end position="99"/>
    </location>
</feature>
<accession>A0A3P9KRL8</accession>
<organism evidence="5 6">
    <name type="scientific">Oryzias latipes</name>
    <name type="common">Japanese rice fish</name>
    <name type="synonym">Japanese killifish</name>
    <dbReference type="NCBI Taxonomy" id="8090"/>
    <lineage>
        <taxon>Eukaryota</taxon>
        <taxon>Metazoa</taxon>
        <taxon>Chordata</taxon>
        <taxon>Craniata</taxon>
        <taxon>Vertebrata</taxon>
        <taxon>Euteleostomi</taxon>
        <taxon>Actinopterygii</taxon>
        <taxon>Neopterygii</taxon>
        <taxon>Teleostei</taxon>
        <taxon>Neoteleostei</taxon>
        <taxon>Acanthomorphata</taxon>
        <taxon>Ovalentaria</taxon>
        <taxon>Atherinomorphae</taxon>
        <taxon>Beloniformes</taxon>
        <taxon>Adrianichthyidae</taxon>
        <taxon>Oryziinae</taxon>
        <taxon>Oryzias</taxon>
    </lineage>
</organism>
<evidence type="ECO:0000313" key="5">
    <source>
        <dbReference type="Ensembl" id="ENSORLP00020011130.1"/>
    </source>
</evidence>
<dbReference type="Pfam" id="PF00059">
    <property type="entry name" value="Lectin_C"/>
    <property type="match status" value="1"/>
</dbReference>
<dbReference type="AlphaFoldDB" id="A0A3P9KRL8"/>
<dbReference type="Proteomes" id="UP000265180">
    <property type="component" value="Chromosome 11"/>
</dbReference>
<dbReference type="PANTHER" id="PTHR45710:SF31">
    <property type="entry name" value="EARLY ACTIVATION ANTIGEN CD69"/>
    <property type="match status" value="1"/>
</dbReference>
<dbReference type="InterPro" id="IPR016186">
    <property type="entry name" value="C-type_lectin-like/link_sf"/>
</dbReference>
<dbReference type="InterPro" id="IPR050828">
    <property type="entry name" value="C-type_lectin/matrix_domain"/>
</dbReference>
<evidence type="ECO:0000259" key="4">
    <source>
        <dbReference type="PROSITE" id="PS50041"/>
    </source>
</evidence>
<dbReference type="SMART" id="SM00034">
    <property type="entry name" value="CLECT"/>
    <property type="match status" value="1"/>
</dbReference>
<evidence type="ECO:0000256" key="1">
    <source>
        <dbReference type="ARBA" id="ARBA00004401"/>
    </source>
</evidence>
<dbReference type="PROSITE" id="PS50041">
    <property type="entry name" value="C_TYPE_LECTIN_2"/>
    <property type="match status" value="1"/>
</dbReference>
<sequence>MFTFELNLKVLIIICIFVNHSYKGKRCPEGWMRFGSSCYYKSTKNRTWIDSRSFCQFVGSDLVVVNSKEEQVGVFTLVPSSFLCLGFSTCMCASVVWLLTDSKVNRMFYHRFRDERISKDPNYNYHAVSLNTEGKWTQLHYTTIKNWICEKYITF</sequence>
<dbReference type="Ensembl" id="ENSORLT00020031646.1">
    <property type="protein sequence ID" value="ENSORLP00020011130.1"/>
    <property type="gene ID" value="ENSORLG00020012058.1"/>
</dbReference>
<keyword evidence="2" id="KW-0812">Transmembrane</keyword>
<evidence type="ECO:0000313" key="6">
    <source>
        <dbReference type="Proteomes" id="UP000265180"/>
    </source>
</evidence>
<name>A0A3P9KRL8_ORYLA</name>
<dbReference type="Gene3D" id="3.10.100.10">
    <property type="entry name" value="Mannose-Binding Protein A, subunit A"/>
    <property type="match status" value="1"/>
</dbReference>
<proteinExistence type="predicted"/>
<feature type="chain" id="PRO_5018091501" description="C-type lectin domain-containing protein" evidence="3">
    <location>
        <begin position="24"/>
        <end position="155"/>
    </location>
</feature>
<reference key="1">
    <citation type="journal article" date="2007" name="Nature">
        <title>The medaka draft genome and insights into vertebrate genome evolution.</title>
        <authorList>
            <person name="Kasahara M."/>
            <person name="Naruse K."/>
            <person name="Sasaki S."/>
            <person name="Nakatani Y."/>
            <person name="Qu W."/>
            <person name="Ahsan B."/>
            <person name="Yamada T."/>
            <person name="Nagayasu Y."/>
            <person name="Doi K."/>
            <person name="Kasai Y."/>
            <person name="Jindo T."/>
            <person name="Kobayashi D."/>
            <person name="Shimada A."/>
            <person name="Toyoda A."/>
            <person name="Kuroki Y."/>
            <person name="Fujiyama A."/>
            <person name="Sasaki T."/>
            <person name="Shimizu A."/>
            <person name="Asakawa S."/>
            <person name="Shimizu N."/>
            <person name="Hashimoto S."/>
            <person name="Yang J."/>
            <person name="Lee Y."/>
            <person name="Matsushima K."/>
            <person name="Sugano S."/>
            <person name="Sakaizumi M."/>
            <person name="Narita T."/>
            <person name="Ohishi K."/>
            <person name="Haga S."/>
            <person name="Ohta F."/>
            <person name="Nomoto H."/>
            <person name="Nogata K."/>
            <person name="Morishita T."/>
            <person name="Endo T."/>
            <person name="Shin-I T."/>
            <person name="Takeda H."/>
            <person name="Morishita S."/>
            <person name="Kohara Y."/>
        </authorList>
    </citation>
    <scope>NUCLEOTIDE SEQUENCE [LARGE SCALE GENOMIC DNA]</scope>
    <source>
        <strain>Hd-rR</strain>
    </source>
</reference>
<reference evidence="5" key="3">
    <citation type="submission" date="2025-08" db="UniProtKB">
        <authorList>
            <consortium name="Ensembl"/>
        </authorList>
    </citation>
    <scope>IDENTIFICATION</scope>
    <source>
        <strain evidence="5">HNI</strain>
    </source>
</reference>
<comment type="subcellular location">
    <subcellularLocation>
        <location evidence="1">Cell membrane</location>
        <topology evidence="1">Single-pass type II membrane protein</topology>
    </subcellularLocation>
</comment>
<reference evidence="5" key="4">
    <citation type="submission" date="2025-09" db="UniProtKB">
        <authorList>
            <consortium name="Ensembl"/>
        </authorList>
    </citation>
    <scope>IDENTIFICATION</scope>
    <source>
        <strain evidence="5">HNI</strain>
    </source>
</reference>
<feature type="domain" description="C-type lectin" evidence="4">
    <location>
        <begin position="34"/>
        <end position="150"/>
    </location>
</feature>
<evidence type="ECO:0000256" key="2">
    <source>
        <dbReference type="SAM" id="Phobius"/>
    </source>
</evidence>
<dbReference type="SUPFAM" id="SSF56436">
    <property type="entry name" value="C-type lectin-like"/>
    <property type="match status" value="1"/>
</dbReference>
<evidence type="ECO:0000256" key="3">
    <source>
        <dbReference type="SAM" id="SignalP"/>
    </source>
</evidence>
<keyword evidence="3" id="KW-0732">Signal</keyword>
<reference evidence="5 6" key="2">
    <citation type="submission" date="2017-04" db="EMBL/GenBank/DDBJ databases">
        <title>CpG methylation of centromeres and impact of large insertions on vertebrate speciation.</title>
        <authorList>
            <person name="Ichikawa K."/>
            <person name="Yoshimura J."/>
            <person name="Morishita S."/>
        </authorList>
    </citation>
    <scope>NUCLEOTIDE SEQUENCE</scope>
    <source>
        <strain evidence="5 6">HNI</strain>
    </source>
</reference>
<dbReference type="PANTHER" id="PTHR45710">
    <property type="entry name" value="C-TYPE LECTIN DOMAIN-CONTAINING PROTEIN 180"/>
    <property type="match status" value="1"/>
</dbReference>